<dbReference type="InterPro" id="IPR011652">
    <property type="entry name" value="MORN_2"/>
</dbReference>
<comment type="caution">
    <text evidence="2">The sequence shown here is derived from an EMBL/GenBank/DDBJ whole genome shotgun (WGS) entry which is preliminary data.</text>
</comment>
<evidence type="ECO:0000256" key="1">
    <source>
        <dbReference type="SAM" id="Phobius"/>
    </source>
</evidence>
<dbReference type="Gene3D" id="2.20.110.10">
    <property type="entry name" value="Histone H3 K4-specific methyltransferase SET7/9 N-terminal domain"/>
    <property type="match status" value="7"/>
</dbReference>
<proteinExistence type="predicted"/>
<gene>
    <name evidence="2" type="ORF">NEPTK9_001070</name>
</gene>
<evidence type="ECO:0008006" key="4">
    <source>
        <dbReference type="Google" id="ProtNLM"/>
    </source>
</evidence>
<evidence type="ECO:0000313" key="3">
    <source>
        <dbReference type="Proteomes" id="UP001194714"/>
    </source>
</evidence>
<dbReference type="Gene3D" id="3.90.930.1">
    <property type="match status" value="1"/>
</dbReference>
<protein>
    <recommendedName>
        <fullName evidence="4">Phophatidylinositol-4-phosphate 5-kinase</fullName>
    </recommendedName>
</protein>
<keyword evidence="1" id="KW-1133">Transmembrane helix</keyword>
<name>A0ABS0B1J8_9BACT</name>
<organism evidence="2 3">
    <name type="scientific">Candidatus Neptunichlamydia vexilliferae</name>
    <dbReference type="NCBI Taxonomy" id="1651774"/>
    <lineage>
        <taxon>Bacteria</taxon>
        <taxon>Pseudomonadati</taxon>
        <taxon>Chlamydiota</taxon>
        <taxon>Chlamydiia</taxon>
        <taxon>Parachlamydiales</taxon>
        <taxon>Simkaniaceae</taxon>
        <taxon>Candidatus Neptunichlamydia</taxon>
    </lineage>
</organism>
<keyword evidence="3" id="KW-1185">Reference proteome</keyword>
<sequence length="889" mass="102520">MLTGFVFPSSPYKNFFLVILMFKALIFSLALLPVFLFGQENYEVEITPVAKELRMRMPEWRPKVLEQYPNGTPKLVIFYTDNEMGEEEAVKRIHLFESGRPFEETDLTTVSEDSPGFKEWKGAIVPHGASVRLRENGEVEKIAFFDRGLLHGPMKVFHSKDQVQHITTFNQGKPEGKLYSYHKNGKLAAEGEYEEGKLVGDYTSYYESGNREVLIPYVDGEIHGKMIEWYEGGSERAEYQYVRGKLYSEGSQMAVVRYDENHAIVEVQDFREGVPCGDHIKYHPNERQSYHVRYVDGKKDGKECWFNTEGKLFGEGQHIKGRKVGKHWRKHENGTMAYLAVYSRKGQQKGPIREFDENGQKVAEYSQNEEGKLEGPYKSWFPDGALQNDCHYASGQFEGEQKQYYPSGQIKLFGHYKNKVRDGLFEQWYEDGNPALRAVFKEGNKDGEFVEWYSNGQMRLKKHFVNSLFHGEQREWHEDGVLRLEARYDQGKKDGTFRSWAENGVLIFEGTFDQDRPMGAHIAYYDSGDKMEVFHFLDGKKEGKHEQYYPDGQLKVVETFKGDLLEGEAMGYYEDGSQMFIRHFSKGAPTGKQTEFFPPNEEKGTGIANLYFYNENGKLEGQQKTFYPSGATKTVISYSDGVLHGLKGLWDEEGNLLEESRFEKGKLEGRHLEKDQEGREIVYHYVNNKREGPHYVYYPLELTEGEKSVAIEATYKDNQLSGIVTEYDPSGAKISTTTYKNGLKDGEAELFHRSGKLAIRLTFKKDLREGLSQQYFQNGQVHKVINFANDMKEGEEKTFFNDGRLNSIYSYKEDKLHGAAKHWNESGILIFEAEYKDGVQHGKFVKYYDDGKLRLEQYFIEGKLDGVKKNYDPSGKVTEVRYEKGTKVS</sequence>
<dbReference type="EMBL" id="JAAEJV010000028">
    <property type="protein sequence ID" value="MBF5059556.1"/>
    <property type="molecule type" value="Genomic_DNA"/>
</dbReference>
<dbReference type="Proteomes" id="UP001194714">
    <property type="component" value="Unassembled WGS sequence"/>
</dbReference>
<accession>A0ABS0B1J8</accession>
<dbReference type="Pfam" id="PF07661">
    <property type="entry name" value="MORN_2"/>
    <property type="match status" value="11"/>
</dbReference>
<feature type="transmembrane region" description="Helical" evidence="1">
    <location>
        <begin position="15"/>
        <end position="38"/>
    </location>
</feature>
<dbReference type="PANTHER" id="PTHR46820:SF1">
    <property type="entry name" value="HISTONE-LYSINE N-METHYLTRANSFERASE SETD7"/>
    <property type="match status" value="1"/>
</dbReference>
<keyword evidence="1" id="KW-0472">Membrane</keyword>
<dbReference type="SUPFAM" id="SSF82185">
    <property type="entry name" value="Histone H3 K4-specific methyltransferase SET7/9 N-terminal domain"/>
    <property type="match status" value="7"/>
</dbReference>
<keyword evidence="1" id="KW-0812">Transmembrane</keyword>
<evidence type="ECO:0000313" key="2">
    <source>
        <dbReference type="EMBL" id="MBF5059556.1"/>
    </source>
</evidence>
<reference evidence="2 3" key="1">
    <citation type="submission" date="2020-01" db="EMBL/GenBank/DDBJ databases">
        <title>Draft genome sequence of Cand. Neptunochlamydia vexilliferae K9.</title>
        <authorList>
            <person name="Schulz F."/>
            <person name="Koestlbacher S."/>
            <person name="Wascher F."/>
            <person name="Pizzetti I."/>
            <person name="Horn M."/>
        </authorList>
    </citation>
    <scope>NUCLEOTIDE SEQUENCE [LARGE SCALE GENOMIC DNA]</scope>
    <source>
        <strain evidence="2 3">K9</strain>
    </source>
</reference>
<dbReference type="PANTHER" id="PTHR46820">
    <property type="entry name" value="HISTONE-LYSINE N-METHYLTRANSFERASE SETD7"/>
    <property type="match status" value="1"/>
</dbReference>